<feature type="transmembrane region" description="Helical" evidence="2">
    <location>
        <begin position="177"/>
        <end position="193"/>
    </location>
</feature>
<dbReference type="Proteomes" id="UP000291116">
    <property type="component" value="Unassembled WGS sequence"/>
</dbReference>
<reference evidence="3 4" key="1">
    <citation type="submission" date="2019-01" db="EMBL/GenBank/DDBJ databases">
        <authorList>
            <person name="Ferrante I. M."/>
        </authorList>
    </citation>
    <scope>NUCLEOTIDE SEQUENCE [LARGE SCALE GENOMIC DNA]</scope>
    <source>
        <strain evidence="3 4">B856</strain>
    </source>
</reference>
<evidence type="ECO:0000256" key="2">
    <source>
        <dbReference type="SAM" id="Phobius"/>
    </source>
</evidence>
<feature type="transmembrane region" description="Helical" evidence="2">
    <location>
        <begin position="260"/>
        <end position="279"/>
    </location>
</feature>
<keyword evidence="4" id="KW-1185">Reference proteome</keyword>
<evidence type="ECO:0000313" key="4">
    <source>
        <dbReference type="Proteomes" id="UP000291116"/>
    </source>
</evidence>
<accession>A0A448ZB91</accession>
<evidence type="ECO:0000256" key="1">
    <source>
        <dbReference type="SAM" id="MobiDB-lite"/>
    </source>
</evidence>
<keyword evidence="2" id="KW-0472">Membrane</keyword>
<dbReference type="EMBL" id="CAACVS010000214">
    <property type="protein sequence ID" value="VEU39264.1"/>
    <property type="molecule type" value="Genomic_DNA"/>
</dbReference>
<feature type="transmembrane region" description="Helical" evidence="2">
    <location>
        <begin position="101"/>
        <end position="118"/>
    </location>
</feature>
<name>A0A448ZB91_9STRA</name>
<feature type="region of interest" description="Disordered" evidence="1">
    <location>
        <begin position="1"/>
        <end position="59"/>
    </location>
</feature>
<gene>
    <name evidence="3" type="ORF">PSNMU_V1.4_AUG-EV-PASAV3_0061250</name>
</gene>
<feature type="compositionally biased region" description="Low complexity" evidence="1">
    <location>
        <begin position="16"/>
        <end position="49"/>
    </location>
</feature>
<keyword evidence="2" id="KW-0812">Transmembrane</keyword>
<dbReference type="OrthoDB" id="49049at2759"/>
<dbReference type="AlphaFoldDB" id="A0A448ZB91"/>
<organism evidence="3 4">
    <name type="scientific">Pseudo-nitzschia multistriata</name>
    <dbReference type="NCBI Taxonomy" id="183589"/>
    <lineage>
        <taxon>Eukaryota</taxon>
        <taxon>Sar</taxon>
        <taxon>Stramenopiles</taxon>
        <taxon>Ochrophyta</taxon>
        <taxon>Bacillariophyta</taxon>
        <taxon>Bacillariophyceae</taxon>
        <taxon>Bacillariophycidae</taxon>
        <taxon>Bacillariales</taxon>
        <taxon>Bacillariaceae</taxon>
        <taxon>Pseudo-nitzschia</taxon>
    </lineage>
</organism>
<keyword evidence="2" id="KW-1133">Transmembrane helix</keyword>
<feature type="compositionally biased region" description="Basic and acidic residues" evidence="1">
    <location>
        <begin position="1"/>
        <end position="15"/>
    </location>
</feature>
<protein>
    <submittedName>
        <fullName evidence="3">Uncharacterized protein</fullName>
    </submittedName>
</protein>
<sequence length="868" mass="102042">MAAEIGEPRHERFLAGDDSSTSSAIDTAGAGTSVEQHPSLSQSFSFPSPVDRERKPPPTEYDFNILQSTSCDSFVYDSYSSSTADFDNFDLDLPYRWYKRAWSFIMCITGLFDILAYMEPNLRHWYNDGSICVPANFTNTSDFIEFGDGVSNLLVNLDTGPPSPWYCSRYMTFLNRLHDYNVVIAFVFSLLWFKQSHTKAKEEYHYNATVKEDRIQLLSPTTIETRSSSSNDSNSNQKSRWSQVKCMKMYNPSFVYYRRIILRMALLPVGFYIILFQLIRGLMNGKWLYRELLIDQPANETAYLLLQDPKEYVTIEVSRAHAKMSTIFAIFLYLKYHFLSVTAVAKAELDTHYIPQLRRKLVIRAFRNPRNFIRQLKTVLKYVRWIKYIIPLVVKLNKLRGNTMAALRKRRQFTKAKKEAKRQRLLQKSIVKTTSQLEDSAAILIQRVWRAYRNYMHHRVLKHFQSNKKLNAAMKIQLVFRRASLRAQIKLARKRTELQRLIWLNQRKIKKLDDDERRRLYELQDEFMTEATNTINKRLLMRPNTWFSVSWNSLFLFCILVEISHNALRPWLEIPKGEQINNQKYKSMRMFFAESLIPIPIEETPACKEFLKKKSAIRRLFFRKDHCERPTRKEVMSAFIDEIIDPEYDLEQLRGDTNNTSKPVVPWQCSDPVLTWRNNWRTIVRLVFSPNPISESPSCQQPEKTLVDIVITRFHQKIDRPTPWYCTKPYSSIHDFYRSTWNFVIDQIQIVISVICFLDVFVKFFTGEIDPNTGELRPRPFFRRWIFPGLLLQLLVNPAIETFSVGFFRCMGLGMEIGPVRVFRWCIAVAVPIAYASKKITIAALHEAEAEYDRELAQYGMMFSDYSY</sequence>
<evidence type="ECO:0000313" key="3">
    <source>
        <dbReference type="EMBL" id="VEU39264.1"/>
    </source>
</evidence>
<dbReference type="Gene3D" id="1.20.5.190">
    <property type="match status" value="1"/>
</dbReference>
<proteinExistence type="predicted"/>